<evidence type="ECO:0008006" key="5">
    <source>
        <dbReference type="Google" id="ProtNLM"/>
    </source>
</evidence>
<evidence type="ECO:0000256" key="2">
    <source>
        <dbReference type="SAM" id="Phobius"/>
    </source>
</evidence>
<feature type="region of interest" description="Disordered" evidence="1">
    <location>
        <begin position="214"/>
        <end position="234"/>
    </location>
</feature>
<accession>A0ABN6FFW0</accession>
<sequence>MSAADVLLCIARRWYVLVLGVLLTWAGCTAAAPGQHVYSARASVVFLWPGSGPVSPTDDTAVPALVNFAALVRLAMPAVTGGSSDGGAFGGSLVGAEVRQGYTVVLPNSGGQWSQSYSQPVLAIEAVDATPESAERQLTSIMRQIDRTTSELQTRLNVPVPERVTTTAGSANIDVVDGGVNPGTRLRGVAALAGLGSFLTIVAAVVADRVVTRPRKAGPRRPPAVVNEPVGSLR</sequence>
<keyword evidence="2" id="KW-0812">Transmembrane</keyword>
<feature type="transmembrane region" description="Helical" evidence="2">
    <location>
        <begin position="189"/>
        <end position="211"/>
    </location>
</feature>
<dbReference type="RefSeq" id="WP_229232214.1">
    <property type="nucleotide sequence ID" value="NZ_AP024525.1"/>
</dbReference>
<keyword evidence="2" id="KW-0472">Membrane</keyword>
<organism evidence="3 4">
    <name type="scientific">Sinomonas cyclohexanicum</name>
    <name type="common">Corynebacterium cyclohexanicum</name>
    <dbReference type="NCBI Taxonomy" id="322009"/>
    <lineage>
        <taxon>Bacteria</taxon>
        <taxon>Bacillati</taxon>
        <taxon>Actinomycetota</taxon>
        <taxon>Actinomycetes</taxon>
        <taxon>Micrococcales</taxon>
        <taxon>Micrococcaceae</taxon>
        <taxon>Sinomonas</taxon>
    </lineage>
</organism>
<name>A0ABN6FFW0_SINCY</name>
<gene>
    <name evidence="3" type="ORF">SCMU_13160</name>
</gene>
<proteinExistence type="predicted"/>
<dbReference type="EMBL" id="AP024525">
    <property type="protein sequence ID" value="BCT75474.1"/>
    <property type="molecule type" value="Genomic_DNA"/>
</dbReference>
<reference evidence="3 4" key="1">
    <citation type="journal article" date="2021" name="J. Biosci. Bioeng.">
        <title>Identification and characterization of a chc gene cluster responsible for the aromatization pathway of cyclohexanecarboxylate degradation in Sinomonas cyclohexanicum ATCC 51369.</title>
        <authorList>
            <person name="Yamamoto T."/>
            <person name="Hasegawa Y."/>
            <person name="Lau P.C.K."/>
            <person name="Iwaki H."/>
        </authorList>
    </citation>
    <scope>NUCLEOTIDE SEQUENCE [LARGE SCALE GENOMIC DNA]</scope>
    <source>
        <strain evidence="3 4">ATCC 51369</strain>
    </source>
</reference>
<evidence type="ECO:0000313" key="4">
    <source>
        <dbReference type="Proteomes" id="UP001319861"/>
    </source>
</evidence>
<dbReference type="Proteomes" id="UP001319861">
    <property type="component" value="Chromosome"/>
</dbReference>
<evidence type="ECO:0000256" key="1">
    <source>
        <dbReference type="SAM" id="MobiDB-lite"/>
    </source>
</evidence>
<keyword evidence="2" id="KW-1133">Transmembrane helix</keyword>
<evidence type="ECO:0000313" key="3">
    <source>
        <dbReference type="EMBL" id="BCT75474.1"/>
    </source>
</evidence>
<protein>
    <recommendedName>
        <fullName evidence="5">Lipopolysaccharide biosynthesis protein</fullName>
    </recommendedName>
</protein>
<keyword evidence="4" id="KW-1185">Reference proteome</keyword>